<gene>
    <name evidence="2" type="ORF">GFER_16025</name>
</gene>
<dbReference type="Proteomes" id="UP000035068">
    <property type="component" value="Unassembled WGS sequence"/>
</dbReference>
<evidence type="ECO:0000259" key="1">
    <source>
        <dbReference type="Pfam" id="PF20797"/>
    </source>
</evidence>
<accession>A0A0C2EA51</accession>
<sequence>MTAKNIDPTERILSELVELSVLVARVEQGWTKASKSQDDFFLDSVALNLHGFYSGFERIFERISSLIDENIPEGANWHQELLNKMTLEIPGKRPAVISEDLKKNFEMYRGFRHVVRNVYTYHMKPEKIEPLVKKLPSVFTTAEKEIQAFVDFMKNRADETG</sequence>
<feature type="domain" description="HepT-like" evidence="1">
    <location>
        <begin position="45"/>
        <end position="153"/>
    </location>
</feature>
<protein>
    <recommendedName>
        <fullName evidence="1">HepT-like domain-containing protein</fullName>
    </recommendedName>
</protein>
<dbReference type="AlphaFoldDB" id="A0A0C2EA51"/>
<reference evidence="2 3" key="1">
    <citation type="submission" date="2014-12" db="EMBL/GenBank/DDBJ databases">
        <title>Genomes of Geoalkalibacter ferrihydriticus and Geoalkalibacter subterraneus, two haloalkaliphilic metal-reducing members of the Geobacteraceae.</title>
        <authorList>
            <person name="Badalamenti J.P."/>
            <person name="Torres C.I."/>
            <person name="Krajmalnik-Brown R."/>
            <person name="Bond D.R."/>
        </authorList>
    </citation>
    <scope>NUCLEOTIDE SEQUENCE [LARGE SCALE GENOMIC DNA]</scope>
    <source>
        <strain evidence="2 3">DSM 17813</strain>
    </source>
</reference>
<dbReference type="EMBL" id="JWJD01000010">
    <property type="protein sequence ID" value="KIH75468.1"/>
    <property type="molecule type" value="Genomic_DNA"/>
</dbReference>
<proteinExistence type="predicted"/>
<name>A0A0C2EA51_9BACT</name>
<organism evidence="2 3">
    <name type="scientific">Geoalkalibacter ferrihydriticus DSM 17813</name>
    <dbReference type="NCBI Taxonomy" id="1121915"/>
    <lineage>
        <taxon>Bacteria</taxon>
        <taxon>Pseudomonadati</taxon>
        <taxon>Thermodesulfobacteriota</taxon>
        <taxon>Desulfuromonadia</taxon>
        <taxon>Desulfuromonadales</taxon>
        <taxon>Geoalkalibacteraceae</taxon>
        <taxon>Geoalkalibacter</taxon>
    </lineage>
</organism>
<dbReference type="RefSeq" id="WP_040101023.1">
    <property type="nucleotide sequence ID" value="NZ_JWJD01000010.1"/>
</dbReference>
<evidence type="ECO:0000313" key="3">
    <source>
        <dbReference type="Proteomes" id="UP000035068"/>
    </source>
</evidence>
<evidence type="ECO:0000313" key="2">
    <source>
        <dbReference type="EMBL" id="KIH75468.1"/>
    </source>
</evidence>
<keyword evidence="3" id="KW-1185">Reference proteome</keyword>
<dbReference type="Pfam" id="PF20797">
    <property type="entry name" value="HepT-like_2"/>
    <property type="match status" value="1"/>
</dbReference>
<dbReference type="InterPro" id="IPR048769">
    <property type="entry name" value="HepT-like_dom"/>
</dbReference>
<comment type="caution">
    <text evidence="2">The sequence shown here is derived from an EMBL/GenBank/DDBJ whole genome shotgun (WGS) entry which is preliminary data.</text>
</comment>